<feature type="signal peptide" evidence="2">
    <location>
        <begin position="1"/>
        <end position="27"/>
    </location>
</feature>
<gene>
    <name evidence="3" type="ORF">N5A92_24340</name>
</gene>
<protein>
    <submittedName>
        <fullName evidence="3">Tripartite tricarboxylate transporter substrate binding protein</fullName>
    </submittedName>
</protein>
<dbReference type="PANTHER" id="PTHR42928:SF5">
    <property type="entry name" value="BLR1237 PROTEIN"/>
    <property type="match status" value="1"/>
</dbReference>
<dbReference type="Gene3D" id="3.40.190.150">
    <property type="entry name" value="Bordetella uptake gene, domain 1"/>
    <property type="match status" value="1"/>
</dbReference>
<keyword evidence="2" id="KW-0732">Signal</keyword>
<evidence type="ECO:0000256" key="1">
    <source>
        <dbReference type="ARBA" id="ARBA00006987"/>
    </source>
</evidence>
<organism evidence="3 4">
    <name type="scientific">Chelativorans salis</name>
    <dbReference type="NCBI Taxonomy" id="2978478"/>
    <lineage>
        <taxon>Bacteria</taxon>
        <taxon>Pseudomonadati</taxon>
        <taxon>Pseudomonadota</taxon>
        <taxon>Alphaproteobacteria</taxon>
        <taxon>Hyphomicrobiales</taxon>
        <taxon>Phyllobacteriaceae</taxon>
        <taxon>Chelativorans</taxon>
    </lineage>
</organism>
<dbReference type="RefSeq" id="WP_260906970.1">
    <property type="nucleotide sequence ID" value="NZ_JAOCZP010000011.1"/>
</dbReference>
<evidence type="ECO:0000256" key="2">
    <source>
        <dbReference type="SAM" id="SignalP"/>
    </source>
</evidence>
<dbReference type="PANTHER" id="PTHR42928">
    <property type="entry name" value="TRICARBOXYLATE-BINDING PROTEIN"/>
    <property type="match status" value="1"/>
</dbReference>
<evidence type="ECO:0000313" key="3">
    <source>
        <dbReference type="EMBL" id="MCT7378149.1"/>
    </source>
</evidence>
<dbReference type="EMBL" id="JAOCZP010000011">
    <property type="protein sequence ID" value="MCT7378149.1"/>
    <property type="molecule type" value="Genomic_DNA"/>
</dbReference>
<dbReference type="SUPFAM" id="SSF53850">
    <property type="entry name" value="Periplasmic binding protein-like II"/>
    <property type="match status" value="1"/>
</dbReference>
<dbReference type="Pfam" id="PF03401">
    <property type="entry name" value="TctC"/>
    <property type="match status" value="1"/>
</dbReference>
<comment type="similarity">
    <text evidence="1">Belongs to the UPF0065 (bug) family.</text>
</comment>
<comment type="caution">
    <text evidence="3">The sequence shown here is derived from an EMBL/GenBank/DDBJ whole genome shotgun (WGS) entry which is preliminary data.</text>
</comment>
<keyword evidence="4" id="KW-1185">Reference proteome</keyword>
<dbReference type="InterPro" id="IPR005064">
    <property type="entry name" value="BUG"/>
</dbReference>
<dbReference type="CDD" id="cd07012">
    <property type="entry name" value="PBP2_Bug_TTT"/>
    <property type="match status" value="1"/>
</dbReference>
<reference evidence="3 4" key="1">
    <citation type="submission" date="2022-09" db="EMBL/GenBank/DDBJ databases">
        <title>Chelativorans salina sp. nov., a novel slightly halophilic bacterium isolated from a saline lake sediment enrichment.</title>
        <authorList>
            <person name="Gao L."/>
            <person name="Fang B.-Z."/>
            <person name="Li W.-J."/>
        </authorList>
    </citation>
    <scope>NUCLEOTIDE SEQUENCE [LARGE SCALE GENOMIC DNA]</scope>
    <source>
        <strain evidence="3 4">EGI FJ00035</strain>
    </source>
</reference>
<dbReference type="Gene3D" id="3.40.190.10">
    <property type="entry name" value="Periplasmic binding protein-like II"/>
    <property type="match status" value="1"/>
</dbReference>
<sequence length="321" mass="33499">MELMRKLTRAGGALAVAVATLAVPAAAQDWPSGNIDLIIPSSPGGGFDTYGRILGKVLGEQLGVQIVPKNISGGAGMRGAQAAYNARPDGQTFATFNVPGIIQPIVLGEETGYDIDKIDWLGAMAFNQYIVVVAADSPYNTIADLKAAGEPVSFSAYGSSGIAANRILCNEVEIECQIISGYPGNNDALLGVVRGDAVASVTPINTATAFNTAGDLKGLLLMTDRDVADFPDTEKADSAGYPALASLGLIRAFGLPPGVDPEVSAAFEAAFMKALEAEELQQWAADTDSQLDPMNGDELKALIDSQTELLTRYKDVLAQSN</sequence>
<evidence type="ECO:0000313" key="4">
    <source>
        <dbReference type="Proteomes" id="UP001320831"/>
    </source>
</evidence>
<proteinExistence type="inferred from homology"/>
<dbReference type="Proteomes" id="UP001320831">
    <property type="component" value="Unassembled WGS sequence"/>
</dbReference>
<accession>A0ABT2LVM0</accession>
<dbReference type="InterPro" id="IPR042100">
    <property type="entry name" value="Bug_dom1"/>
</dbReference>
<feature type="chain" id="PRO_5045250157" evidence="2">
    <location>
        <begin position="28"/>
        <end position="321"/>
    </location>
</feature>
<name>A0ABT2LVM0_9HYPH</name>